<comment type="subcellular location">
    <subcellularLocation>
        <location evidence="1">Membrane</location>
        <topology evidence="1">Multi-pass membrane protein</topology>
    </subcellularLocation>
</comment>
<dbReference type="PANTHER" id="PTHR43791">
    <property type="entry name" value="PERMEASE-RELATED"/>
    <property type="match status" value="1"/>
</dbReference>
<dbReference type="OrthoDB" id="2985014at2759"/>
<evidence type="ECO:0000256" key="2">
    <source>
        <dbReference type="ARBA" id="ARBA00022448"/>
    </source>
</evidence>
<dbReference type="Proteomes" id="UP000756346">
    <property type="component" value="Unassembled WGS sequence"/>
</dbReference>
<organism evidence="7 8">
    <name type="scientific">Microdochium trichocladiopsis</name>
    <dbReference type="NCBI Taxonomy" id="1682393"/>
    <lineage>
        <taxon>Eukaryota</taxon>
        <taxon>Fungi</taxon>
        <taxon>Dikarya</taxon>
        <taxon>Ascomycota</taxon>
        <taxon>Pezizomycotina</taxon>
        <taxon>Sordariomycetes</taxon>
        <taxon>Xylariomycetidae</taxon>
        <taxon>Xylariales</taxon>
        <taxon>Microdochiaceae</taxon>
        <taxon>Microdochium</taxon>
    </lineage>
</organism>
<keyword evidence="3 6" id="KW-0812">Transmembrane</keyword>
<evidence type="ECO:0000256" key="6">
    <source>
        <dbReference type="SAM" id="Phobius"/>
    </source>
</evidence>
<keyword evidence="5 6" id="KW-0472">Membrane</keyword>
<gene>
    <name evidence="7" type="ORF">B0I36DRAFT_361102</name>
</gene>
<dbReference type="SUPFAM" id="SSF103473">
    <property type="entry name" value="MFS general substrate transporter"/>
    <property type="match status" value="1"/>
</dbReference>
<feature type="transmembrane region" description="Helical" evidence="6">
    <location>
        <begin position="84"/>
        <end position="108"/>
    </location>
</feature>
<dbReference type="RefSeq" id="XP_046015866.1">
    <property type="nucleotide sequence ID" value="XM_046158434.1"/>
</dbReference>
<name>A0A9P9BRC5_9PEZI</name>
<comment type="caution">
    <text evidence="7">The sequence shown here is derived from an EMBL/GenBank/DDBJ whole genome shotgun (WGS) entry which is preliminary data.</text>
</comment>
<evidence type="ECO:0000256" key="4">
    <source>
        <dbReference type="ARBA" id="ARBA00022989"/>
    </source>
</evidence>
<keyword evidence="4 6" id="KW-1133">Transmembrane helix</keyword>
<evidence type="ECO:0000256" key="3">
    <source>
        <dbReference type="ARBA" id="ARBA00022692"/>
    </source>
</evidence>
<dbReference type="InterPro" id="IPR036259">
    <property type="entry name" value="MFS_trans_sf"/>
</dbReference>
<reference evidence="7" key="1">
    <citation type="journal article" date="2021" name="Nat. Commun.">
        <title>Genetic determinants of endophytism in the Arabidopsis root mycobiome.</title>
        <authorList>
            <person name="Mesny F."/>
            <person name="Miyauchi S."/>
            <person name="Thiergart T."/>
            <person name="Pickel B."/>
            <person name="Atanasova L."/>
            <person name="Karlsson M."/>
            <person name="Huettel B."/>
            <person name="Barry K.W."/>
            <person name="Haridas S."/>
            <person name="Chen C."/>
            <person name="Bauer D."/>
            <person name="Andreopoulos W."/>
            <person name="Pangilinan J."/>
            <person name="LaButti K."/>
            <person name="Riley R."/>
            <person name="Lipzen A."/>
            <person name="Clum A."/>
            <person name="Drula E."/>
            <person name="Henrissat B."/>
            <person name="Kohler A."/>
            <person name="Grigoriev I.V."/>
            <person name="Martin F.M."/>
            <person name="Hacquard S."/>
        </authorList>
    </citation>
    <scope>NUCLEOTIDE SEQUENCE</scope>
    <source>
        <strain evidence="7">MPI-CAGE-CH-0230</strain>
    </source>
</reference>
<accession>A0A9P9BRC5</accession>
<dbReference type="GO" id="GO:0022857">
    <property type="term" value="F:transmembrane transporter activity"/>
    <property type="evidence" value="ECO:0007669"/>
    <property type="project" value="TreeGrafter"/>
</dbReference>
<sequence length="133" mass="14639">MCPTNTSAQMYGTNTARYAMLCFCIGALYTSSAQILNWVSEAMALPDQKPSVALAFVNSWGNLSIIWGSRLWPSGESLGYKTGFTAVVIFTRFAVILVSVMPYFFSLLPKEPRTKVKRGLIAIQAGQAAEWED</sequence>
<evidence type="ECO:0000256" key="1">
    <source>
        <dbReference type="ARBA" id="ARBA00004141"/>
    </source>
</evidence>
<keyword evidence="8" id="KW-1185">Reference proteome</keyword>
<protein>
    <recommendedName>
        <fullName evidence="9">Major facilitator superfamily domain-containing protein</fullName>
    </recommendedName>
</protein>
<dbReference type="EMBL" id="JAGTJQ010000003">
    <property type="protein sequence ID" value="KAH7035773.1"/>
    <property type="molecule type" value="Genomic_DNA"/>
</dbReference>
<feature type="transmembrane region" description="Helical" evidence="6">
    <location>
        <begin position="18"/>
        <end position="39"/>
    </location>
</feature>
<dbReference type="GeneID" id="70187980"/>
<evidence type="ECO:0008006" key="9">
    <source>
        <dbReference type="Google" id="ProtNLM"/>
    </source>
</evidence>
<evidence type="ECO:0000313" key="8">
    <source>
        <dbReference type="Proteomes" id="UP000756346"/>
    </source>
</evidence>
<dbReference type="PANTHER" id="PTHR43791:SF38">
    <property type="entry name" value="MAJOR FACILITATOR SUPERFAMILY (MFS) PROFILE DOMAIN-CONTAINING PROTEIN"/>
    <property type="match status" value="1"/>
</dbReference>
<proteinExistence type="predicted"/>
<evidence type="ECO:0000256" key="5">
    <source>
        <dbReference type="ARBA" id="ARBA00023136"/>
    </source>
</evidence>
<evidence type="ECO:0000313" key="7">
    <source>
        <dbReference type="EMBL" id="KAH7035773.1"/>
    </source>
</evidence>
<dbReference type="GO" id="GO:0016020">
    <property type="term" value="C:membrane"/>
    <property type="evidence" value="ECO:0007669"/>
    <property type="project" value="UniProtKB-SubCell"/>
</dbReference>
<dbReference type="AlphaFoldDB" id="A0A9P9BRC5"/>
<keyword evidence="2" id="KW-0813">Transport</keyword>